<keyword evidence="4" id="KW-1185">Reference proteome</keyword>
<accession>A0ABR1ENA6</accession>
<gene>
    <name evidence="3" type="primary">Necator_chrX.g24632</name>
    <name evidence="3" type="ORF">RB195_024467</name>
</gene>
<dbReference type="InterPro" id="IPR050951">
    <property type="entry name" value="Retrovirus_Pol_polyprotein"/>
</dbReference>
<dbReference type="PANTHER" id="PTHR37984:SF5">
    <property type="entry name" value="PROTEIN NYNRIN-LIKE"/>
    <property type="match status" value="1"/>
</dbReference>
<dbReference type="PANTHER" id="PTHR37984">
    <property type="entry name" value="PROTEIN CBG26694"/>
    <property type="match status" value="1"/>
</dbReference>
<evidence type="ECO:0000313" key="3">
    <source>
        <dbReference type="EMBL" id="KAK6764150.1"/>
    </source>
</evidence>
<protein>
    <recommendedName>
        <fullName evidence="1">RNA-directed DNA polymerase</fullName>
        <ecNumber evidence="1">2.7.7.49</ecNumber>
    </recommendedName>
</protein>
<dbReference type="Pfam" id="PF17921">
    <property type="entry name" value="Integrase_H2C2"/>
    <property type="match status" value="1"/>
</dbReference>
<organism evidence="3 4">
    <name type="scientific">Necator americanus</name>
    <name type="common">Human hookworm</name>
    <dbReference type="NCBI Taxonomy" id="51031"/>
    <lineage>
        <taxon>Eukaryota</taxon>
        <taxon>Metazoa</taxon>
        <taxon>Ecdysozoa</taxon>
        <taxon>Nematoda</taxon>
        <taxon>Chromadorea</taxon>
        <taxon>Rhabditida</taxon>
        <taxon>Rhabditina</taxon>
        <taxon>Rhabditomorpha</taxon>
        <taxon>Strongyloidea</taxon>
        <taxon>Ancylostomatidae</taxon>
        <taxon>Bunostominae</taxon>
        <taxon>Necator</taxon>
    </lineage>
</organism>
<reference evidence="3 4" key="1">
    <citation type="submission" date="2023-08" db="EMBL/GenBank/DDBJ databases">
        <title>A Necator americanus chromosomal reference genome.</title>
        <authorList>
            <person name="Ilik V."/>
            <person name="Petrzelkova K.J."/>
            <person name="Pardy F."/>
            <person name="Fuh T."/>
            <person name="Niatou-Singa F.S."/>
            <person name="Gouil Q."/>
            <person name="Baker L."/>
            <person name="Ritchie M.E."/>
            <person name="Jex A.R."/>
            <person name="Gazzola D."/>
            <person name="Li H."/>
            <person name="Toshio Fujiwara R."/>
            <person name="Zhan B."/>
            <person name="Aroian R.V."/>
            <person name="Pafco B."/>
            <person name="Schwarz E.M."/>
        </authorList>
    </citation>
    <scope>NUCLEOTIDE SEQUENCE [LARGE SCALE GENOMIC DNA]</scope>
    <source>
        <strain evidence="3 4">Aroian</strain>
        <tissue evidence="3">Whole animal</tissue>
    </source>
</reference>
<proteinExistence type="predicted"/>
<sequence length="137" mass="16053">MLLNYSFTIEYINTKDFGQYPPNPFGLLLQADLLIQFVIDYTKSGKWPKVKRHSPLWYYYNSRNVIMTVEGQTRMKMLTKTFVYWPTIYSDIEILVRTCPKCASVAKDLVKAVLQSWPKLHSPLTRVHADFVGPMER</sequence>
<feature type="domain" description="Integrase zinc-binding" evidence="2">
    <location>
        <begin position="71"/>
        <end position="105"/>
    </location>
</feature>
<dbReference type="EMBL" id="JAVFWL010000006">
    <property type="protein sequence ID" value="KAK6764150.1"/>
    <property type="molecule type" value="Genomic_DNA"/>
</dbReference>
<evidence type="ECO:0000259" key="2">
    <source>
        <dbReference type="Pfam" id="PF17921"/>
    </source>
</evidence>
<evidence type="ECO:0000256" key="1">
    <source>
        <dbReference type="ARBA" id="ARBA00012493"/>
    </source>
</evidence>
<evidence type="ECO:0000313" key="4">
    <source>
        <dbReference type="Proteomes" id="UP001303046"/>
    </source>
</evidence>
<name>A0ABR1ENA6_NECAM</name>
<dbReference type="Proteomes" id="UP001303046">
    <property type="component" value="Unassembled WGS sequence"/>
</dbReference>
<dbReference type="EC" id="2.7.7.49" evidence="1"/>
<dbReference type="InterPro" id="IPR041588">
    <property type="entry name" value="Integrase_H2C2"/>
</dbReference>
<comment type="caution">
    <text evidence="3">The sequence shown here is derived from an EMBL/GenBank/DDBJ whole genome shotgun (WGS) entry which is preliminary data.</text>
</comment>
<dbReference type="Gene3D" id="1.10.340.70">
    <property type="match status" value="1"/>
</dbReference>